<accession>A0ACC2MPS3</accession>
<reference evidence="1 2" key="1">
    <citation type="journal article" date="2022" name="Hortic Res">
        <title>A haplotype resolved chromosomal level avocado genome allows analysis of novel avocado genes.</title>
        <authorList>
            <person name="Nath O."/>
            <person name="Fletcher S.J."/>
            <person name="Hayward A."/>
            <person name="Shaw L.M."/>
            <person name="Masouleh A.K."/>
            <person name="Furtado A."/>
            <person name="Henry R.J."/>
            <person name="Mitter N."/>
        </authorList>
    </citation>
    <scope>NUCLEOTIDE SEQUENCE [LARGE SCALE GENOMIC DNA]</scope>
    <source>
        <strain evidence="2">cv. Hass</strain>
    </source>
</reference>
<proteinExistence type="predicted"/>
<protein>
    <submittedName>
        <fullName evidence="1">Uncharacterized protein</fullName>
    </submittedName>
</protein>
<sequence length="106" mass="11811">MKEEKGKGEKKHKGKRGKEEKERKKRGREERTGRRRWRECSVGGAVRLTSSSGGASLAHNSCDQDLTLMLDLHLQMCNGTHYSLQGLASGGRPRNNKKHGACLPQV</sequence>
<evidence type="ECO:0000313" key="2">
    <source>
        <dbReference type="Proteomes" id="UP001234297"/>
    </source>
</evidence>
<name>A0ACC2MPS3_PERAE</name>
<dbReference type="Proteomes" id="UP001234297">
    <property type="component" value="Chromosome 1"/>
</dbReference>
<dbReference type="EMBL" id="CM056809">
    <property type="protein sequence ID" value="KAJ8647674.1"/>
    <property type="molecule type" value="Genomic_DNA"/>
</dbReference>
<organism evidence="1 2">
    <name type="scientific">Persea americana</name>
    <name type="common">Avocado</name>
    <dbReference type="NCBI Taxonomy" id="3435"/>
    <lineage>
        <taxon>Eukaryota</taxon>
        <taxon>Viridiplantae</taxon>
        <taxon>Streptophyta</taxon>
        <taxon>Embryophyta</taxon>
        <taxon>Tracheophyta</taxon>
        <taxon>Spermatophyta</taxon>
        <taxon>Magnoliopsida</taxon>
        <taxon>Magnoliidae</taxon>
        <taxon>Laurales</taxon>
        <taxon>Lauraceae</taxon>
        <taxon>Persea</taxon>
    </lineage>
</organism>
<evidence type="ECO:0000313" key="1">
    <source>
        <dbReference type="EMBL" id="KAJ8647674.1"/>
    </source>
</evidence>
<gene>
    <name evidence="1" type="ORF">MRB53_000697</name>
</gene>
<keyword evidence="2" id="KW-1185">Reference proteome</keyword>
<comment type="caution">
    <text evidence="1">The sequence shown here is derived from an EMBL/GenBank/DDBJ whole genome shotgun (WGS) entry which is preliminary data.</text>
</comment>